<reference evidence="1 2" key="1">
    <citation type="submission" date="2021-03" db="EMBL/GenBank/DDBJ databases">
        <title>Genomic Encyclopedia of Type Strains, Phase IV (KMG-IV): sequencing the most valuable type-strain genomes for metagenomic binning, comparative biology and taxonomic classification.</title>
        <authorList>
            <person name="Goeker M."/>
        </authorList>
    </citation>
    <scope>NUCLEOTIDE SEQUENCE [LARGE SCALE GENOMIC DNA]</scope>
    <source>
        <strain evidence="1 2">DSM 26427</strain>
    </source>
</reference>
<proteinExistence type="predicted"/>
<protein>
    <submittedName>
        <fullName evidence="1">Uncharacterized protein</fullName>
    </submittedName>
</protein>
<accession>A0ABS4ELM7</accession>
<dbReference type="Proteomes" id="UP000823786">
    <property type="component" value="Unassembled WGS sequence"/>
</dbReference>
<name>A0ABS4ELM7_9HYPH</name>
<comment type="caution">
    <text evidence="1">The sequence shown here is derived from an EMBL/GenBank/DDBJ whole genome shotgun (WGS) entry which is preliminary data.</text>
</comment>
<sequence>MMKKQGAVTSLDSRVMGAVSTIVTSCEAEKPFQYLTSDMVSLGSWNMFDFLDSVDMEKLSRAIDVRCRELNIHPESIEAQMVASQLLGMFQSGVTDEAELTTRPIMMEIVQHG</sequence>
<organism evidence="1 2">
    <name type="scientific">Rhizobium herbae</name>
    <dbReference type="NCBI Taxonomy" id="508661"/>
    <lineage>
        <taxon>Bacteria</taxon>
        <taxon>Pseudomonadati</taxon>
        <taxon>Pseudomonadota</taxon>
        <taxon>Alphaproteobacteria</taxon>
        <taxon>Hyphomicrobiales</taxon>
        <taxon>Rhizobiaceae</taxon>
        <taxon>Rhizobium/Agrobacterium group</taxon>
        <taxon>Rhizobium</taxon>
    </lineage>
</organism>
<evidence type="ECO:0000313" key="1">
    <source>
        <dbReference type="EMBL" id="MBP1858854.1"/>
    </source>
</evidence>
<evidence type="ECO:0000313" key="2">
    <source>
        <dbReference type="Proteomes" id="UP000823786"/>
    </source>
</evidence>
<dbReference type="EMBL" id="JAGGJV010000004">
    <property type="protein sequence ID" value="MBP1858854.1"/>
    <property type="molecule type" value="Genomic_DNA"/>
</dbReference>
<gene>
    <name evidence="1" type="ORF">J2Z75_002366</name>
</gene>
<dbReference type="PROSITE" id="PS51257">
    <property type="entry name" value="PROKAR_LIPOPROTEIN"/>
    <property type="match status" value="1"/>
</dbReference>
<keyword evidence="2" id="KW-1185">Reference proteome</keyword>
<dbReference type="RefSeq" id="WP_209852318.1">
    <property type="nucleotide sequence ID" value="NZ_JAGGJV010000004.1"/>
</dbReference>